<dbReference type="GO" id="GO:0005762">
    <property type="term" value="C:mitochondrial large ribosomal subunit"/>
    <property type="evidence" value="ECO:0007669"/>
    <property type="project" value="TreeGrafter"/>
</dbReference>
<proteinExistence type="predicted"/>
<dbReference type="Pfam" id="PF12824">
    <property type="entry name" value="MRP-L20"/>
    <property type="match status" value="1"/>
</dbReference>
<reference evidence="2 3" key="1">
    <citation type="submission" date="2023-11" db="EMBL/GenBank/DDBJ databases">
        <title>An acidophilic fungus is an integral part of prey digestion in a carnivorous sundew plant.</title>
        <authorList>
            <person name="Tsai I.J."/>
        </authorList>
    </citation>
    <scope>NUCLEOTIDE SEQUENCE [LARGE SCALE GENOMIC DNA]</scope>
    <source>
        <strain evidence="2">169a</strain>
    </source>
</reference>
<gene>
    <name evidence="2" type="ORF">R9X50_00468900</name>
</gene>
<organism evidence="2 3">
    <name type="scientific">Acrodontium crateriforme</name>
    <dbReference type="NCBI Taxonomy" id="150365"/>
    <lineage>
        <taxon>Eukaryota</taxon>
        <taxon>Fungi</taxon>
        <taxon>Dikarya</taxon>
        <taxon>Ascomycota</taxon>
        <taxon>Pezizomycotina</taxon>
        <taxon>Dothideomycetes</taxon>
        <taxon>Dothideomycetidae</taxon>
        <taxon>Mycosphaerellales</taxon>
        <taxon>Teratosphaeriaceae</taxon>
        <taxon>Acrodontium</taxon>
    </lineage>
</organism>
<accession>A0AAQ3M6N0</accession>
<keyword evidence="3" id="KW-1185">Reference proteome</keyword>
<dbReference type="PANTHER" id="PTHR28266">
    <property type="entry name" value="54S RIBOSOMAL PROTEIN L20, MITOCHONDRIAL"/>
    <property type="match status" value="1"/>
</dbReference>
<sequence>MSFPLLTRVLRPSSAVSVRTTSSPFICNACSNARYQSTYRRTRKALRVKPHASFLPANSTEPADHIIFNPPSSAPSVYHTPAKFLPASDPRRQIPRASTPASLSTSQTDSASAVVLPAVRAPYQKKYHLTAAEVEEMRSLRASDPTVWTRVRLAEKFECSPFFVSLCCSAPKEVHEQQAKDLAEVKKRWGRRKVEAREARVERKKGWGMDA</sequence>
<dbReference type="GO" id="GO:0003735">
    <property type="term" value="F:structural constituent of ribosome"/>
    <property type="evidence" value="ECO:0007669"/>
    <property type="project" value="TreeGrafter"/>
</dbReference>
<evidence type="ECO:0000313" key="3">
    <source>
        <dbReference type="Proteomes" id="UP001303373"/>
    </source>
</evidence>
<dbReference type="Proteomes" id="UP001303373">
    <property type="component" value="Chromosome 6"/>
</dbReference>
<protein>
    <submittedName>
        <fullName evidence="2">Uncharacterized protein</fullName>
    </submittedName>
</protein>
<dbReference type="EMBL" id="CP138585">
    <property type="protein sequence ID" value="WPH01835.1"/>
    <property type="molecule type" value="Genomic_DNA"/>
</dbReference>
<evidence type="ECO:0000256" key="1">
    <source>
        <dbReference type="SAM" id="MobiDB-lite"/>
    </source>
</evidence>
<dbReference type="InterPro" id="IPR024388">
    <property type="entry name" value="Ribosomal_mL58"/>
</dbReference>
<feature type="region of interest" description="Disordered" evidence="1">
    <location>
        <begin position="85"/>
        <end position="107"/>
    </location>
</feature>
<dbReference type="AlphaFoldDB" id="A0AAQ3M6N0"/>
<dbReference type="PANTHER" id="PTHR28266:SF1">
    <property type="entry name" value="LARGE RIBOSOMAL SUBUNIT PROTEIN ML58"/>
    <property type="match status" value="1"/>
</dbReference>
<evidence type="ECO:0000313" key="2">
    <source>
        <dbReference type="EMBL" id="WPH01835.1"/>
    </source>
</evidence>
<name>A0AAQ3M6N0_9PEZI</name>